<evidence type="ECO:0000313" key="4">
    <source>
        <dbReference type="EMBL" id="ORZ31489.1"/>
    </source>
</evidence>
<protein>
    <submittedName>
        <fullName evidence="4">CAP domain-containing protein</fullName>
    </submittedName>
</protein>
<evidence type="ECO:0000313" key="5">
    <source>
        <dbReference type="Proteomes" id="UP000193411"/>
    </source>
</evidence>
<dbReference type="Pfam" id="PF00188">
    <property type="entry name" value="CAP"/>
    <property type="match status" value="2"/>
</dbReference>
<feature type="compositionally biased region" description="Low complexity" evidence="1">
    <location>
        <begin position="204"/>
        <end position="229"/>
    </location>
</feature>
<dbReference type="CDD" id="cd05379">
    <property type="entry name" value="CAP_bacterial"/>
    <property type="match status" value="2"/>
</dbReference>
<reference evidence="4 5" key="1">
    <citation type="submission" date="2016-07" db="EMBL/GenBank/DDBJ databases">
        <title>Pervasive Adenine N6-methylation of Active Genes in Fungi.</title>
        <authorList>
            <consortium name="DOE Joint Genome Institute"/>
            <person name="Mondo S.J."/>
            <person name="Dannebaum R.O."/>
            <person name="Kuo R.C."/>
            <person name="Labutti K."/>
            <person name="Haridas S."/>
            <person name="Kuo A."/>
            <person name="Salamov A."/>
            <person name="Ahrendt S.R."/>
            <person name="Lipzen A."/>
            <person name="Sullivan W."/>
            <person name="Andreopoulos W.B."/>
            <person name="Clum A."/>
            <person name="Lindquist E."/>
            <person name="Daum C."/>
            <person name="Ramamoorthy G.K."/>
            <person name="Gryganskyi A."/>
            <person name="Culley D."/>
            <person name="Magnuson J.K."/>
            <person name="James T.Y."/>
            <person name="O'Malley M.A."/>
            <person name="Stajich J.E."/>
            <person name="Spatafora J.W."/>
            <person name="Visel A."/>
            <person name="Grigoriev I.V."/>
        </authorList>
    </citation>
    <scope>NUCLEOTIDE SEQUENCE [LARGE SCALE GENOMIC DNA]</scope>
    <source>
        <strain evidence="4 5">PL171</strain>
    </source>
</reference>
<evidence type="ECO:0000259" key="3">
    <source>
        <dbReference type="Pfam" id="PF00188"/>
    </source>
</evidence>
<name>A0A1Y2HA92_9FUNG</name>
<feature type="compositionally biased region" description="Low complexity" evidence="1">
    <location>
        <begin position="178"/>
        <end position="197"/>
    </location>
</feature>
<evidence type="ECO:0000256" key="2">
    <source>
        <dbReference type="SAM" id="SignalP"/>
    </source>
</evidence>
<proteinExistence type="predicted"/>
<feature type="compositionally biased region" description="Pro residues" evidence="1">
    <location>
        <begin position="230"/>
        <end position="239"/>
    </location>
</feature>
<dbReference type="OrthoDB" id="568194at2759"/>
<accession>A0A1Y2HA92</accession>
<dbReference type="STRING" id="765915.A0A1Y2HA92"/>
<organism evidence="4 5">
    <name type="scientific">Catenaria anguillulae PL171</name>
    <dbReference type="NCBI Taxonomy" id="765915"/>
    <lineage>
        <taxon>Eukaryota</taxon>
        <taxon>Fungi</taxon>
        <taxon>Fungi incertae sedis</taxon>
        <taxon>Blastocladiomycota</taxon>
        <taxon>Blastocladiomycetes</taxon>
        <taxon>Blastocladiales</taxon>
        <taxon>Catenariaceae</taxon>
        <taxon>Catenaria</taxon>
    </lineage>
</organism>
<dbReference type="SUPFAM" id="SSF55797">
    <property type="entry name" value="PR-1-like"/>
    <property type="match status" value="2"/>
</dbReference>
<feature type="domain" description="SCP" evidence="3">
    <location>
        <begin position="36"/>
        <end position="163"/>
    </location>
</feature>
<sequence>MHFRLSFALLAAAGTLLVALLPTLASAQEAYMVEALRLVNEFRAQQGVGPLCLEQKLTQAAQQHSNDMASRSFLDHTGSDGSSPFDRMRRNGYTFTRAAENIAFGGIGGRDDYSKPAAPVQAWINSAGHRENLLGSTRQMGIAMTVGRCVGFSGQCGFWTQTFGTSAANLPCMGGGSQPPTGTTSTSSSTRVSTSTPAAPPTGTPTTTASPTQSPDPLQPTATSSTSAPSPTPTPPPPTSGVDPRIVEGLQLVNDFRAQNGRAPLCLEQRMIDAAMVHSQDMARRRVMSHAGGDGSSPFDRIRRTGFPMSSGAENIAQGSLSSGARTDFSRMTGPMSLWVNSSGHRTNLLSANTQFLGIGVATGACPSGSGQCAYWTQTFASSRQSVQCLNVGGAGDSNQVPASKRRRSVRRFSN</sequence>
<keyword evidence="2" id="KW-0732">Signal</keyword>
<dbReference type="Proteomes" id="UP000193411">
    <property type="component" value="Unassembled WGS sequence"/>
</dbReference>
<feature type="chain" id="PRO_5012802052" evidence="2">
    <location>
        <begin position="28"/>
        <end position="415"/>
    </location>
</feature>
<dbReference type="AlphaFoldDB" id="A0A1Y2HA92"/>
<gene>
    <name evidence="4" type="ORF">BCR44DRAFT_71725</name>
</gene>
<feature type="signal peptide" evidence="2">
    <location>
        <begin position="1"/>
        <end position="27"/>
    </location>
</feature>
<dbReference type="Gene3D" id="3.40.33.10">
    <property type="entry name" value="CAP"/>
    <property type="match status" value="2"/>
</dbReference>
<dbReference type="InterPro" id="IPR014044">
    <property type="entry name" value="CAP_dom"/>
</dbReference>
<dbReference type="PANTHER" id="PTHR31157:SF1">
    <property type="entry name" value="SCP DOMAIN-CONTAINING PROTEIN"/>
    <property type="match status" value="1"/>
</dbReference>
<feature type="compositionally biased region" description="Basic residues" evidence="1">
    <location>
        <begin position="404"/>
        <end position="415"/>
    </location>
</feature>
<comment type="caution">
    <text evidence="4">The sequence shown here is derived from an EMBL/GenBank/DDBJ whole genome shotgun (WGS) entry which is preliminary data.</text>
</comment>
<keyword evidence="5" id="KW-1185">Reference proteome</keyword>
<dbReference type="InterPro" id="IPR035940">
    <property type="entry name" value="CAP_sf"/>
</dbReference>
<evidence type="ECO:0000256" key="1">
    <source>
        <dbReference type="SAM" id="MobiDB-lite"/>
    </source>
</evidence>
<dbReference type="EMBL" id="MCFL01000059">
    <property type="protein sequence ID" value="ORZ31489.1"/>
    <property type="molecule type" value="Genomic_DNA"/>
</dbReference>
<feature type="non-terminal residue" evidence="4">
    <location>
        <position position="415"/>
    </location>
</feature>
<feature type="region of interest" description="Disordered" evidence="1">
    <location>
        <begin position="395"/>
        <end position="415"/>
    </location>
</feature>
<feature type="domain" description="SCP" evidence="3">
    <location>
        <begin position="250"/>
        <end position="380"/>
    </location>
</feature>
<feature type="region of interest" description="Disordered" evidence="1">
    <location>
        <begin position="174"/>
        <end position="244"/>
    </location>
</feature>
<dbReference type="PANTHER" id="PTHR31157">
    <property type="entry name" value="SCP DOMAIN-CONTAINING PROTEIN"/>
    <property type="match status" value="1"/>
</dbReference>